<dbReference type="NCBIfam" id="TIGR00976">
    <property type="entry name" value="CocE_NonD"/>
    <property type="match status" value="2"/>
</dbReference>
<dbReference type="Gene3D" id="2.60.120.260">
    <property type="entry name" value="Galactose-binding domain-like"/>
    <property type="match status" value="1"/>
</dbReference>
<dbReference type="Gene3D" id="1.10.3020.20">
    <property type="match status" value="1"/>
</dbReference>
<dbReference type="SUPFAM" id="SSF53474">
    <property type="entry name" value="alpha/beta-Hydrolases"/>
    <property type="match status" value="1"/>
</dbReference>
<dbReference type="InterPro" id="IPR013736">
    <property type="entry name" value="Xaa-Pro_dipept_C"/>
</dbReference>
<reference evidence="3" key="1">
    <citation type="submission" date="2021-12" db="EMBL/GenBank/DDBJ databases">
        <title>Convergent genome expansion in fungi linked to evolution of root-endophyte symbiosis.</title>
        <authorList>
            <consortium name="DOE Joint Genome Institute"/>
            <person name="Ke Y.-H."/>
            <person name="Bonito G."/>
            <person name="Liao H.-L."/>
            <person name="Looney B."/>
            <person name="Rojas-Flechas A."/>
            <person name="Nash J."/>
            <person name="Hameed K."/>
            <person name="Schadt C."/>
            <person name="Martin F."/>
            <person name="Crous P.W."/>
            <person name="Miettinen O."/>
            <person name="Magnuson J.K."/>
            <person name="Labbe J."/>
            <person name="Jacobson D."/>
            <person name="Doktycz M.J."/>
            <person name="Veneault-Fourrey C."/>
            <person name="Kuo A."/>
            <person name="Mondo S."/>
            <person name="Calhoun S."/>
            <person name="Riley R."/>
            <person name="Ohm R."/>
            <person name="LaButti K."/>
            <person name="Andreopoulos B."/>
            <person name="Pangilinan J."/>
            <person name="Nolan M."/>
            <person name="Tritt A."/>
            <person name="Clum A."/>
            <person name="Lipzen A."/>
            <person name="Daum C."/>
            <person name="Barry K."/>
            <person name="Grigoriev I.V."/>
            <person name="Vilgalys R."/>
        </authorList>
    </citation>
    <scope>NUCLEOTIDE SEQUENCE</scope>
    <source>
        <strain evidence="3">PMI_201</strain>
    </source>
</reference>
<dbReference type="PANTHER" id="PTHR43056">
    <property type="entry name" value="PEPTIDASE S9 PROLYL OLIGOPEPTIDASE"/>
    <property type="match status" value="1"/>
</dbReference>
<dbReference type="AlphaFoldDB" id="A0AAD4KWX3"/>
<dbReference type="InterPro" id="IPR008979">
    <property type="entry name" value="Galactose-bd-like_sf"/>
</dbReference>
<dbReference type="InterPro" id="IPR050585">
    <property type="entry name" value="Xaa-Pro_dipeptidyl-ppase/CocE"/>
</dbReference>
<dbReference type="GO" id="GO:0008239">
    <property type="term" value="F:dipeptidyl-peptidase activity"/>
    <property type="evidence" value="ECO:0007669"/>
    <property type="project" value="InterPro"/>
</dbReference>
<dbReference type="SMART" id="SM00939">
    <property type="entry name" value="PepX_C"/>
    <property type="match status" value="1"/>
</dbReference>
<dbReference type="Proteomes" id="UP001201262">
    <property type="component" value="Unassembled WGS sequence"/>
</dbReference>
<dbReference type="InterPro" id="IPR029058">
    <property type="entry name" value="AB_hydrolase_fold"/>
</dbReference>
<dbReference type="InterPro" id="IPR005674">
    <property type="entry name" value="CocE/Ser_esterase"/>
</dbReference>
<accession>A0AAD4KWX3</accession>
<dbReference type="PANTHER" id="PTHR43056:SF10">
    <property type="entry name" value="COCE_NOND FAMILY, PUTATIVE (AFU_ORTHOLOGUE AFUA_7G00600)-RELATED"/>
    <property type="match status" value="1"/>
</dbReference>
<keyword evidence="1 3" id="KW-0378">Hydrolase</keyword>
<feature type="domain" description="Xaa-Pro dipeptidyl-peptidase C-terminal" evidence="2">
    <location>
        <begin position="333"/>
        <end position="576"/>
    </location>
</feature>
<name>A0AAD4KWX3_9EURO</name>
<dbReference type="Pfam" id="PF08530">
    <property type="entry name" value="PepX_C"/>
    <property type="match status" value="1"/>
</dbReference>
<gene>
    <name evidence="3" type="ORF">BGW36DRAFT_396416</name>
</gene>
<keyword evidence="4" id="KW-1185">Reference proteome</keyword>
<evidence type="ECO:0000313" key="4">
    <source>
        <dbReference type="Proteomes" id="UP001201262"/>
    </source>
</evidence>
<evidence type="ECO:0000313" key="3">
    <source>
        <dbReference type="EMBL" id="KAH8698718.1"/>
    </source>
</evidence>
<evidence type="ECO:0000259" key="2">
    <source>
        <dbReference type="SMART" id="SM00939"/>
    </source>
</evidence>
<organism evidence="3 4">
    <name type="scientific">Talaromyces proteolyticus</name>
    <dbReference type="NCBI Taxonomy" id="1131652"/>
    <lineage>
        <taxon>Eukaryota</taxon>
        <taxon>Fungi</taxon>
        <taxon>Dikarya</taxon>
        <taxon>Ascomycota</taxon>
        <taxon>Pezizomycotina</taxon>
        <taxon>Eurotiomycetes</taxon>
        <taxon>Eurotiomycetidae</taxon>
        <taxon>Eurotiales</taxon>
        <taxon>Trichocomaceae</taxon>
        <taxon>Talaromyces</taxon>
        <taxon>Talaromyces sect. Bacilispori</taxon>
    </lineage>
</organism>
<dbReference type="Pfam" id="PF02129">
    <property type="entry name" value="Peptidase_S15"/>
    <property type="match status" value="1"/>
</dbReference>
<comment type="caution">
    <text evidence="3">The sequence shown here is derived from an EMBL/GenBank/DDBJ whole genome shotgun (WGS) entry which is preliminary data.</text>
</comment>
<proteinExistence type="predicted"/>
<sequence length="583" mass="65483">MGGAINQTLEQLALNDKLLPSKPSKGPKAVFPTFDPSYREFNEEGMSIIYNEDIPVRDGTKLRGDIFRPLNTTLDGNEKWPIVLAITPFGKQVPSERDQSKTPPSKEFDAGYDGVYMSKFSTFEGSDPAFWTKHGFIYVIVDSRGSFASEGTRTTLVTPVDALDAYDVIEHLGALRWSNGHIGMIGSSALGTIQWFAASLNPPHLSSIIMQDGWTDTYRDIYYKGGIPHLSFVRVLQDVYLSHGNAEKSPVSDLVSAALQHPTFDEFWERLDPDVTKITCPIYVISSFGDRGIHCPGSIRGYLKASAKTKFLELHPYRKWEWQLTPESLERQLAFFHRTLQGPDQHAAKSIDYWPAVRLHTTEKHYAGSWRSENEFPLARTIRSRYYLGNDQQLVTNSGPRFSNGLVTYEAKTGSVFWQYTFGQPTEITGTSRLHLIISISEGSDADLFVTLQKLDRHGNIVFFPYHTYINDGHVSWGWLRASLRKLDPNPTGDEVAPTFRKEDQQPLVPGRSVEVDIGLQPTSTLFRTGETLKVMVQGHDFGEYSPYGPVYRIPRGGTGCNQGQHSISFEGSYLEVPIIPPK</sequence>
<dbReference type="SUPFAM" id="SSF49785">
    <property type="entry name" value="Galactose-binding domain-like"/>
    <property type="match status" value="1"/>
</dbReference>
<dbReference type="RefSeq" id="XP_046073182.1">
    <property type="nucleotide sequence ID" value="XM_046218159.1"/>
</dbReference>
<dbReference type="Gene3D" id="3.40.50.1820">
    <property type="entry name" value="alpha/beta hydrolase"/>
    <property type="match status" value="1"/>
</dbReference>
<dbReference type="GeneID" id="70248446"/>
<dbReference type="InterPro" id="IPR000383">
    <property type="entry name" value="Xaa-Pro-like_dom"/>
</dbReference>
<protein>
    <submittedName>
        <fullName evidence="3">Alpha/Beta hydrolase protein</fullName>
    </submittedName>
</protein>
<evidence type="ECO:0000256" key="1">
    <source>
        <dbReference type="ARBA" id="ARBA00022801"/>
    </source>
</evidence>
<dbReference type="EMBL" id="JAJTJA010000005">
    <property type="protein sequence ID" value="KAH8698718.1"/>
    <property type="molecule type" value="Genomic_DNA"/>
</dbReference>